<gene>
    <name evidence="3" type="ORF">D7I46_06650</name>
</gene>
<feature type="transmembrane region" description="Helical" evidence="2">
    <location>
        <begin position="77"/>
        <end position="95"/>
    </location>
</feature>
<evidence type="ECO:0000256" key="2">
    <source>
        <dbReference type="SAM" id="Phobius"/>
    </source>
</evidence>
<dbReference type="RefSeq" id="WP_120772190.1">
    <property type="nucleotide sequence ID" value="NZ_CP032627.1"/>
</dbReference>
<evidence type="ECO:0000313" key="3">
    <source>
        <dbReference type="EMBL" id="AYG00802.1"/>
    </source>
</evidence>
<dbReference type="AlphaFoldDB" id="A0A387BFB3"/>
<dbReference type="EMBL" id="CP032627">
    <property type="protein sequence ID" value="AYG00802.1"/>
    <property type="molecule type" value="Genomic_DNA"/>
</dbReference>
<dbReference type="OrthoDB" id="2241578at2"/>
<evidence type="ECO:0000256" key="1">
    <source>
        <dbReference type="SAM" id="Coils"/>
    </source>
</evidence>
<dbReference type="KEGG" id="lact:D7I46_06650"/>
<proteinExistence type="predicted"/>
<evidence type="ECO:0000313" key="4">
    <source>
        <dbReference type="Proteomes" id="UP000269374"/>
    </source>
</evidence>
<name>A0A387BFB3_9LACT</name>
<keyword evidence="2" id="KW-0812">Transmembrane</keyword>
<accession>A0A387BFB3</accession>
<feature type="transmembrane region" description="Helical" evidence="2">
    <location>
        <begin position="38"/>
        <end position="57"/>
    </location>
</feature>
<keyword evidence="1" id="KW-0175">Coiled coil</keyword>
<reference evidence="3 4" key="1">
    <citation type="submission" date="2018-09" db="EMBL/GenBank/DDBJ databases">
        <title>Genome sequencing of strain 1JSPR-7.</title>
        <authorList>
            <person name="Heo J."/>
            <person name="Kim S.-J."/>
            <person name="Kwon S.-W."/>
        </authorList>
    </citation>
    <scope>NUCLEOTIDE SEQUENCE [LARGE SCALE GENOMIC DNA]</scope>
    <source>
        <strain evidence="3 4">1JSPR-7</strain>
    </source>
</reference>
<keyword evidence="2" id="KW-0472">Membrane</keyword>
<organism evidence="3 4">
    <name type="scientific">Lactococcus allomyrinae</name>
    <dbReference type="NCBI Taxonomy" id="2419773"/>
    <lineage>
        <taxon>Bacteria</taxon>
        <taxon>Bacillati</taxon>
        <taxon>Bacillota</taxon>
        <taxon>Bacilli</taxon>
        <taxon>Lactobacillales</taxon>
        <taxon>Streptococcaceae</taxon>
        <taxon>Lactococcus</taxon>
    </lineage>
</organism>
<keyword evidence="4" id="KW-1185">Reference proteome</keyword>
<keyword evidence="2" id="KW-1133">Transmembrane helix</keyword>
<dbReference type="Proteomes" id="UP000269374">
    <property type="component" value="Chromosome"/>
</dbReference>
<feature type="coiled-coil region" evidence="1">
    <location>
        <begin position="9"/>
        <end position="36"/>
    </location>
</feature>
<protein>
    <submittedName>
        <fullName evidence="3">Uncharacterized protein</fullName>
    </submittedName>
</protein>
<sequence>MILDYCHQLFDVLKKLEELLNRADELKQDYERRVTQQIEWQAIFLGIFISSILIAWFMTGKSGMFGRLAAETGATEVFLRMFSISFIALVLGNGIRVGSQWLWMRNYLPIGKKMIRRFFLKKYLKKEGEIVQNLSQVLMAKILDEPHLPEKYLNTRSLNYIIACLEGEEVNNLSEAINLLELESRDIQVHDLITVEESTVLRARQLVSDSLAIK</sequence>